<proteinExistence type="predicted"/>
<keyword evidence="2" id="KW-1185">Reference proteome</keyword>
<evidence type="ECO:0000313" key="2">
    <source>
        <dbReference type="Proteomes" id="UP001222027"/>
    </source>
</evidence>
<reference evidence="1 2" key="1">
    <citation type="submission" date="2022-12" db="EMBL/GenBank/DDBJ databases">
        <title>Chromosome-scale assembly of the Ensete ventricosum genome.</title>
        <authorList>
            <person name="Dussert Y."/>
            <person name="Stocks J."/>
            <person name="Wendawek A."/>
            <person name="Woldeyes F."/>
            <person name="Nichols R.A."/>
            <person name="Borrell J.S."/>
        </authorList>
    </citation>
    <scope>NUCLEOTIDE SEQUENCE [LARGE SCALE GENOMIC DNA]</scope>
    <source>
        <strain evidence="2">cv. Maze</strain>
        <tissue evidence="1">Seeds</tissue>
    </source>
</reference>
<organism evidence="1 2">
    <name type="scientific">Ensete ventricosum</name>
    <name type="common">Abyssinian banana</name>
    <name type="synonym">Musa ensete</name>
    <dbReference type="NCBI Taxonomy" id="4639"/>
    <lineage>
        <taxon>Eukaryota</taxon>
        <taxon>Viridiplantae</taxon>
        <taxon>Streptophyta</taxon>
        <taxon>Embryophyta</taxon>
        <taxon>Tracheophyta</taxon>
        <taxon>Spermatophyta</taxon>
        <taxon>Magnoliopsida</taxon>
        <taxon>Liliopsida</taxon>
        <taxon>Zingiberales</taxon>
        <taxon>Musaceae</taxon>
        <taxon>Ensete</taxon>
    </lineage>
</organism>
<gene>
    <name evidence="1" type="ORF">OPV22_000373</name>
</gene>
<sequence>MGPGHPPPIGILHVVSNVGFSFPSAAARLGPTVNPCGVFCLLGFLKPTTTTISFRYMEMAAALRLRSRRSQIIGL</sequence>
<name>A0AAV8RU71_ENSVE</name>
<protein>
    <submittedName>
        <fullName evidence="1">Uncharacterized protein</fullName>
    </submittedName>
</protein>
<accession>A0AAV8RU71</accession>
<evidence type="ECO:0000313" key="1">
    <source>
        <dbReference type="EMBL" id="KAJ8509939.1"/>
    </source>
</evidence>
<comment type="caution">
    <text evidence="1">The sequence shown here is derived from an EMBL/GenBank/DDBJ whole genome shotgun (WGS) entry which is preliminary data.</text>
</comment>
<dbReference type="AlphaFoldDB" id="A0AAV8RU71"/>
<dbReference type="Proteomes" id="UP001222027">
    <property type="component" value="Unassembled WGS sequence"/>
</dbReference>
<dbReference type="EMBL" id="JAQQAF010000001">
    <property type="protein sequence ID" value="KAJ8509939.1"/>
    <property type="molecule type" value="Genomic_DNA"/>
</dbReference>